<dbReference type="Proteomes" id="UP001634007">
    <property type="component" value="Unassembled WGS sequence"/>
</dbReference>
<dbReference type="EMBL" id="JBJKBG010000011">
    <property type="protein sequence ID" value="KAL3716389.1"/>
    <property type="molecule type" value="Genomic_DNA"/>
</dbReference>
<dbReference type="PANTHER" id="PTHR37984">
    <property type="entry name" value="PROTEIN CBG26694"/>
    <property type="match status" value="1"/>
</dbReference>
<evidence type="ECO:0000313" key="3">
    <source>
        <dbReference type="Proteomes" id="UP001634007"/>
    </source>
</evidence>
<evidence type="ECO:0000313" key="2">
    <source>
        <dbReference type="EMBL" id="KAL3716389.1"/>
    </source>
</evidence>
<comment type="caution">
    <text evidence="2">The sequence shown here is derived from an EMBL/GenBank/DDBJ whole genome shotgun (WGS) entry which is preliminary data.</text>
</comment>
<organism evidence="2 3">
    <name type="scientific">Eucalyptus globulus</name>
    <name type="common">Tasmanian blue gum</name>
    <dbReference type="NCBI Taxonomy" id="34317"/>
    <lineage>
        <taxon>Eukaryota</taxon>
        <taxon>Viridiplantae</taxon>
        <taxon>Streptophyta</taxon>
        <taxon>Embryophyta</taxon>
        <taxon>Tracheophyta</taxon>
        <taxon>Spermatophyta</taxon>
        <taxon>Magnoliopsida</taxon>
        <taxon>eudicotyledons</taxon>
        <taxon>Gunneridae</taxon>
        <taxon>Pentapetalae</taxon>
        <taxon>rosids</taxon>
        <taxon>malvids</taxon>
        <taxon>Myrtales</taxon>
        <taxon>Myrtaceae</taxon>
        <taxon>Myrtoideae</taxon>
        <taxon>Eucalypteae</taxon>
        <taxon>Eucalyptus</taxon>
    </lineage>
</organism>
<dbReference type="Pfam" id="PF17921">
    <property type="entry name" value="Integrase_H2C2"/>
    <property type="match status" value="1"/>
</dbReference>
<dbReference type="InterPro" id="IPR041588">
    <property type="entry name" value="Integrase_H2C2"/>
</dbReference>
<name>A0ABD3IQC5_EUCGL</name>
<dbReference type="PANTHER" id="PTHR37984:SF5">
    <property type="entry name" value="PROTEIN NYNRIN-LIKE"/>
    <property type="match status" value="1"/>
</dbReference>
<dbReference type="AlphaFoldDB" id="A0ABD3IQC5"/>
<sequence length="216" mass="24984">MELLKDYDCDILYHPGKANKVADALSRKSSIAQILVKEWNLIERARDSEFKFEVGHLSSLMATLRHEPDVQVRIKQLQPTDPDVQKILQEDTVKRKADFQVFDDGVLRLRGRLVVPDDVELREEILSEAHRSNYSIHPGSTKMYQNLRQHYWWSGMKADIAKHVAKCLTCQQVKAQHCKPGGLLQPLAIPEWKWEHITMDFVTGLPRSQRGMIRFG</sequence>
<feature type="domain" description="Integrase zinc-binding" evidence="1">
    <location>
        <begin position="119"/>
        <end position="175"/>
    </location>
</feature>
<gene>
    <name evidence="2" type="ORF">ACJRO7_008054</name>
</gene>
<reference evidence="2 3" key="1">
    <citation type="submission" date="2024-11" db="EMBL/GenBank/DDBJ databases">
        <title>Chromosome-level genome assembly of Eucalyptus globulus Labill. provides insights into its genome evolution.</title>
        <authorList>
            <person name="Li X."/>
        </authorList>
    </citation>
    <scope>NUCLEOTIDE SEQUENCE [LARGE SCALE GENOMIC DNA]</scope>
    <source>
        <strain evidence="2">CL2024</strain>
        <tissue evidence="2">Fresh tender leaves</tissue>
    </source>
</reference>
<dbReference type="Gene3D" id="1.10.340.70">
    <property type="match status" value="1"/>
</dbReference>
<dbReference type="InterPro" id="IPR050951">
    <property type="entry name" value="Retrovirus_Pol_polyprotein"/>
</dbReference>
<dbReference type="FunFam" id="1.10.340.70:FF:000001">
    <property type="entry name" value="Retrovirus-related Pol polyprotein from transposon gypsy-like Protein"/>
    <property type="match status" value="1"/>
</dbReference>
<proteinExistence type="predicted"/>
<keyword evidence="3" id="KW-1185">Reference proteome</keyword>
<protein>
    <recommendedName>
        <fullName evidence="1">Integrase zinc-binding domain-containing protein</fullName>
    </recommendedName>
</protein>
<accession>A0ABD3IQC5</accession>
<evidence type="ECO:0000259" key="1">
    <source>
        <dbReference type="Pfam" id="PF17921"/>
    </source>
</evidence>